<dbReference type="Gene3D" id="2.30.29.80">
    <property type="match status" value="1"/>
</dbReference>
<feature type="region of interest" description="Disordered" evidence="2">
    <location>
        <begin position="761"/>
        <end position="790"/>
    </location>
</feature>
<comment type="caution">
    <text evidence="3">The sequence shown here is derived from an EMBL/GenBank/DDBJ whole genome shotgun (WGS) entry which is preliminary data.</text>
</comment>
<keyword evidence="4" id="KW-1185">Reference proteome</keyword>
<name>A0ABV9HY66_9FLAO</name>
<proteinExistence type="predicted"/>
<keyword evidence="1" id="KW-0175">Coiled coil</keyword>
<protein>
    <submittedName>
        <fullName evidence="3">Uncharacterized protein</fullName>
    </submittedName>
</protein>
<feature type="coiled-coil region" evidence="1">
    <location>
        <begin position="861"/>
        <end position="896"/>
    </location>
</feature>
<evidence type="ECO:0000256" key="2">
    <source>
        <dbReference type="SAM" id="MobiDB-lite"/>
    </source>
</evidence>
<dbReference type="EMBL" id="JBHSFV010000009">
    <property type="protein sequence ID" value="MFC4635117.1"/>
    <property type="molecule type" value="Genomic_DNA"/>
</dbReference>
<dbReference type="Proteomes" id="UP001596043">
    <property type="component" value="Unassembled WGS sequence"/>
</dbReference>
<sequence length="1007" mass="115039">MPVKNTHIAIPKNVTTNDDLDFHYLRKLGIQYIEELGGSLWTDYNSHDPGITMLEMLCYAITDLGMRIDLPIQDVLASENQSASLSSQFYNASEIFPTKAVTTDDYRKLFIDIDGVRNCWLRIAKRTVYADCKNDILSYEETDFSELAEEFKRHYDLKGLYTLLVDFEEIDNTFTDEEKEIEIQKIKDSILEKYHKNRNLCEDLIDIKPVPTKPISVCASVEVLPEADEELIDAKILTAINDYFSTTVRFYSIKQMLDKGYTPDEIFDGPFTLDHGFIDIQELKEADLRSEVRLSDLMKLIMNIEGVKHINDISIGNCGSGEELENEWLICIPEDTKPVLCDKSVFSYNKGVLPLNINKTQVAIYLAQLKEDAALENEVSEDEKTLAFPESTYLAPDSYTTIQNDFPETYGIGQSGLSARATTERKSQVKQLKGYLLFFDKVLASYFKHLGNVRQLLSINGKLDKTYFTQVVEDIKDFDELVKEYPTLATDANNDVLTDALFGQQDDTITRRNKIVDHLLARFAEKFGDYAFLMKALFGSATDEIVLTNKKEFLDDYIAISSERGSAFNYYKQPKNNLWGTDNISGVQKRIARLVGIKNYDRRTLSTSFVDVYSLKNSDSETVFRWRIKDENKNIILSATEEYTTISAANKELYFAVLQIIQTSEKEVEAACQGDDLDEVTVGNIRIHASESGKYSFDVINPDEPKSSKDHIVAKQFKYYATATEVKKAILSIISFMKFKFTEEGIFLVEHILLRPDFPEEDIENDEEDIDGEVEVSEEEEEEEVSEESEEEFKAPFLPICTDNCEDDCGIDPYSYRVSIVIPGYTYRFSNPDFRNYMENIIKEELPAHVLPKICWVGHRENDLENVKEQYLQQLENEEAAALQQIDDEIELLQNETPSAADMEAQIVALEAQKIQVPILIEERRVAYLNSIKDQTNDLVTFEKAYKAYLFAKTSLKDKQPEELVELIEAIGDLNTIYPVGRLLDCDDESDELEGKIILGQTNIGTL</sequence>
<gene>
    <name evidence="3" type="ORF">ACFO3O_14450</name>
</gene>
<organism evidence="3 4">
    <name type="scientific">Dokdonia ponticola</name>
    <dbReference type="NCBI Taxonomy" id="2041041"/>
    <lineage>
        <taxon>Bacteria</taxon>
        <taxon>Pseudomonadati</taxon>
        <taxon>Bacteroidota</taxon>
        <taxon>Flavobacteriia</taxon>
        <taxon>Flavobacteriales</taxon>
        <taxon>Flavobacteriaceae</taxon>
        <taxon>Dokdonia</taxon>
    </lineage>
</organism>
<dbReference type="RefSeq" id="WP_379980032.1">
    <property type="nucleotide sequence ID" value="NZ_JBHSFV010000009.1"/>
</dbReference>
<evidence type="ECO:0000313" key="3">
    <source>
        <dbReference type="EMBL" id="MFC4635117.1"/>
    </source>
</evidence>
<evidence type="ECO:0000256" key="1">
    <source>
        <dbReference type="SAM" id="Coils"/>
    </source>
</evidence>
<reference evidence="4" key="1">
    <citation type="journal article" date="2019" name="Int. J. Syst. Evol. Microbiol.">
        <title>The Global Catalogue of Microorganisms (GCM) 10K type strain sequencing project: providing services to taxonomists for standard genome sequencing and annotation.</title>
        <authorList>
            <consortium name="The Broad Institute Genomics Platform"/>
            <consortium name="The Broad Institute Genome Sequencing Center for Infectious Disease"/>
            <person name="Wu L."/>
            <person name="Ma J."/>
        </authorList>
    </citation>
    <scope>NUCLEOTIDE SEQUENCE [LARGE SCALE GENOMIC DNA]</scope>
    <source>
        <strain evidence="4">YJ-61-S</strain>
    </source>
</reference>
<evidence type="ECO:0000313" key="4">
    <source>
        <dbReference type="Proteomes" id="UP001596043"/>
    </source>
</evidence>
<accession>A0ABV9HY66</accession>